<accession>A0A6L9S9X0</accession>
<protein>
    <submittedName>
        <fullName evidence="4">Alkaline phosphatase</fullName>
    </submittedName>
</protein>
<dbReference type="PANTHER" id="PTHR43606:SF1">
    <property type="entry name" value="PHOD-LIKE PHOSPHATASE METALLOPHOSPHATASE DOMAIN-CONTAINING PROTEIN"/>
    <property type="match status" value="1"/>
</dbReference>
<feature type="domain" description="Phospholipase D N-terminal" evidence="3">
    <location>
        <begin position="59"/>
        <end position="149"/>
    </location>
</feature>
<dbReference type="Pfam" id="PF16655">
    <property type="entry name" value="PhoD_N"/>
    <property type="match status" value="1"/>
</dbReference>
<feature type="chain" id="PRO_5038495436" evidence="1">
    <location>
        <begin position="28"/>
        <end position="531"/>
    </location>
</feature>
<dbReference type="EMBL" id="JAAGOA010000011">
    <property type="protein sequence ID" value="NEE01869.1"/>
    <property type="molecule type" value="Genomic_DNA"/>
</dbReference>
<evidence type="ECO:0000313" key="4">
    <source>
        <dbReference type="EMBL" id="NEE01869.1"/>
    </source>
</evidence>
<dbReference type="RefSeq" id="WP_163739882.1">
    <property type="nucleotide sequence ID" value="NZ_JAAGOA010000011.1"/>
</dbReference>
<dbReference type="InterPro" id="IPR052900">
    <property type="entry name" value="Phospholipid_Metab_Enz"/>
</dbReference>
<dbReference type="InterPro" id="IPR006311">
    <property type="entry name" value="TAT_signal"/>
</dbReference>
<feature type="domain" description="PhoD-like phosphatase metallophosphatase" evidence="2">
    <location>
        <begin position="161"/>
        <end position="512"/>
    </location>
</feature>
<dbReference type="PANTHER" id="PTHR43606">
    <property type="entry name" value="PHOSPHATASE, PUTATIVE (AFU_ORTHOLOGUE AFUA_6G08710)-RELATED"/>
    <property type="match status" value="1"/>
</dbReference>
<proteinExistence type="predicted"/>
<organism evidence="4 5">
    <name type="scientific">Phytoactinopolyspora halotolerans</name>
    <dbReference type="NCBI Taxonomy" id="1981512"/>
    <lineage>
        <taxon>Bacteria</taxon>
        <taxon>Bacillati</taxon>
        <taxon>Actinomycetota</taxon>
        <taxon>Actinomycetes</taxon>
        <taxon>Jiangellales</taxon>
        <taxon>Jiangellaceae</taxon>
        <taxon>Phytoactinopolyspora</taxon>
    </lineage>
</organism>
<dbReference type="Gene3D" id="2.60.40.380">
    <property type="entry name" value="Purple acid phosphatase-like, N-terminal"/>
    <property type="match status" value="1"/>
</dbReference>
<dbReference type="Gene3D" id="3.60.21.70">
    <property type="entry name" value="PhoD-like phosphatase"/>
    <property type="match status" value="1"/>
</dbReference>
<evidence type="ECO:0000313" key="5">
    <source>
        <dbReference type="Proteomes" id="UP000475214"/>
    </source>
</evidence>
<dbReference type="Proteomes" id="UP000475214">
    <property type="component" value="Unassembled WGS sequence"/>
</dbReference>
<dbReference type="InterPro" id="IPR018946">
    <property type="entry name" value="PhoD-like_MPP"/>
</dbReference>
<keyword evidence="5" id="KW-1185">Reference proteome</keyword>
<evidence type="ECO:0000259" key="2">
    <source>
        <dbReference type="Pfam" id="PF09423"/>
    </source>
</evidence>
<comment type="caution">
    <text evidence="4">The sequence shown here is derived from an EMBL/GenBank/DDBJ whole genome shotgun (WGS) entry which is preliminary data.</text>
</comment>
<name>A0A6L9S9X0_9ACTN</name>
<sequence length="531" mass="58006">MADLTRRSLLTGTLALGSAALGSTALGATPAAATGSPSAATAPRRAPALVRSGLPTITHGVQSGDVTATTGTVWARVDRPARLVVEVSRDSSFRHARRLRSGLVTPETDFTGRIGLRGLRPGTDLYYRVLPQDPESSATGAPVTGRLRTAPRTRDDVRFVWSGDIAGQGWGINPEFGGFRMADVMLDLAPDFFLCSGDTVYADGPLTETVQLPDGTTWRNLVTPEKAKVAETLDEFRGQYAYNLTADNWREFLARTPQINQWDDHEVVNNWYPGEILEDDRYTEKNVDVLAARARQAFFEYLPISPTYADGAGRVYRRIKYGPLLDVFVLDMRTHKDPNTDGTETVPDGGVLGHEQTEWLKRELKRSRAVWKVIAADLPLGLIVADGDALEGIANGRPGAPAGRELDIAPVLSFLKHNRIHNVVWLTADVHYTAAHHYSPERAAFTDFDPFWEFVSGPLNAGGFGPNQLDPTFGPEAVFVEAPPRANTSPAEGHQYVGEVSIDGATAEFTVRLVGVDGSVRWETTLQPHRR</sequence>
<reference evidence="4 5" key="1">
    <citation type="submission" date="2020-02" db="EMBL/GenBank/DDBJ databases">
        <authorList>
            <person name="Li X.-J."/>
            <person name="Han X.-M."/>
        </authorList>
    </citation>
    <scope>NUCLEOTIDE SEQUENCE [LARGE SCALE GENOMIC DNA]</scope>
    <source>
        <strain evidence="4 5">CCTCC AB 2017055</strain>
    </source>
</reference>
<feature type="signal peptide" evidence="1">
    <location>
        <begin position="1"/>
        <end position="27"/>
    </location>
</feature>
<dbReference type="InterPro" id="IPR029052">
    <property type="entry name" value="Metallo-depent_PP-like"/>
</dbReference>
<dbReference type="InterPro" id="IPR032093">
    <property type="entry name" value="PhoD_N"/>
</dbReference>
<gene>
    <name evidence="4" type="ORF">G1H10_16975</name>
</gene>
<dbReference type="PROSITE" id="PS51318">
    <property type="entry name" value="TAT"/>
    <property type="match status" value="1"/>
</dbReference>
<dbReference type="CDD" id="cd07389">
    <property type="entry name" value="MPP_PhoD"/>
    <property type="match status" value="1"/>
</dbReference>
<keyword evidence="1" id="KW-0732">Signal</keyword>
<dbReference type="AlphaFoldDB" id="A0A6L9S9X0"/>
<evidence type="ECO:0000256" key="1">
    <source>
        <dbReference type="SAM" id="SignalP"/>
    </source>
</evidence>
<dbReference type="InterPro" id="IPR038607">
    <property type="entry name" value="PhoD-like_sf"/>
</dbReference>
<evidence type="ECO:0000259" key="3">
    <source>
        <dbReference type="Pfam" id="PF16655"/>
    </source>
</evidence>
<dbReference type="SUPFAM" id="SSF56300">
    <property type="entry name" value="Metallo-dependent phosphatases"/>
    <property type="match status" value="1"/>
</dbReference>
<dbReference type="Pfam" id="PF09423">
    <property type="entry name" value="PhoD"/>
    <property type="match status" value="1"/>
</dbReference>